<organism evidence="1 2">
    <name type="scientific">Engystomops pustulosus</name>
    <name type="common">Tungara frog</name>
    <name type="synonym">Physalaemus pustulosus</name>
    <dbReference type="NCBI Taxonomy" id="76066"/>
    <lineage>
        <taxon>Eukaryota</taxon>
        <taxon>Metazoa</taxon>
        <taxon>Chordata</taxon>
        <taxon>Craniata</taxon>
        <taxon>Vertebrata</taxon>
        <taxon>Euteleostomi</taxon>
        <taxon>Amphibia</taxon>
        <taxon>Batrachia</taxon>
        <taxon>Anura</taxon>
        <taxon>Neobatrachia</taxon>
        <taxon>Hyloidea</taxon>
        <taxon>Leptodactylidae</taxon>
        <taxon>Leiuperinae</taxon>
        <taxon>Engystomops</taxon>
    </lineage>
</organism>
<protein>
    <submittedName>
        <fullName evidence="1">Uncharacterized protein</fullName>
    </submittedName>
</protein>
<evidence type="ECO:0000313" key="2">
    <source>
        <dbReference type="Proteomes" id="UP000824782"/>
    </source>
</evidence>
<name>A0AAV7A9Q8_ENGPU</name>
<accession>A0AAV7A9Q8</accession>
<dbReference type="Proteomes" id="UP000824782">
    <property type="component" value="Unassembled WGS sequence"/>
</dbReference>
<proteinExistence type="predicted"/>
<comment type="caution">
    <text evidence="1">The sequence shown here is derived from an EMBL/GenBank/DDBJ whole genome shotgun (WGS) entry which is preliminary data.</text>
</comment>
<dbReference type="AlphaFoldDB" id="A0AAV7A9Q8"/>
<dbReference type="EMBL" id="WNYA01000008">
    <property type="protein sequence ID" value="KAG8558324.1"/>
    <property type="molecule type" value="Genomic_DNA"/>
</dbReference>
<sequence length="81" mass="8996">MAGPTSGTTDYLMNRVPLDPYYYSRAQQQVLSTFFIHPSCRGSVDPTPKIGAGPRARTHLGVRVCAFVWGRVHRSTFPQEG</sequence>
<reference evidence="1" key="1">
    <citation type="thesis" date="2020" institute="ProQuest LLC" country="789 East Eisenhower Parkway, Ann Arbor, MI, USA">
        <title>Comparative Genomics and Chromosome Evolution.</title>
        <authorList>
            <person name="Mudd A.B."/>
        </authorList>
    </citation>
    <scope>NUCLEOTIDE SEQUENCE</scope>
    <source>
        <strain evidence="1">237g6f4</strain>
        <tissue evidence="1">Blood</tissue>
    </source>
</reference>
<keyword evidence="2" id="KW-1185">Reference proteome</keyword>
<evidence type="ECO:0000313" key="1">
    <source>
        <dbReference type="EMBL" id="KAG8558324.1"/>
    </source>
</evidence>
<gene>
    <name evidence="1" type="ORF">GDO81_016951</name>
</gene>